<evidence type="ECO:0000256" key="5">
    <source>
        <dbReference type="ARBA" id="ARBA00038161"/>
    </source>
</evidence>
<dbReference type="InterPro" id="IPR051976">
    <property type="entry name" value="Synaptopodin_domain"/>
</dbReference>
<dbReference type="GO" id="GO:0003779">
    <property type="term" value="F:actin binding"/>
    <property type="evidence" value="ECO:0007669"/>
    <property type="project" value="TreeGrafter"/>
</dbReference>
<dbReference type="SUPFAM" id="SSF50156">
    <property type="entry name" value="PDZ domain-like"/>
    <property type="match status" value="1"/>
</dbReference>
<reference evidence="8 9" key="1">
    <citation type="submission" date="2021-06" db="EMBL/GenBank/DDBJ databases">
        <title>Chromosome-level genome assembly of the red-tail catfish (Hemibagrus wyckioides).</title>
        <authorList>
            <person name="Shao F."/>
        </authorList>
    </citation>
    <scope>NUCLEOTIDE SEQUENCE [LARGE SCALE GENOMIC DNA]</scope>
    <source>
        <strain evidence="8">EC202008001</strain>
        <tissue evidence="8">Blood</tissue>
    </source>
</reference>
<evidence type="ECO:0000256" key="4">
    <source>
        <dbReference type="ARBA" id="ARBA00022553"/>
    </source>
</evidence>
<feature type="compositionally biased region" description="Polar residues" evidence="6">
    <location>
        <begin position="1116"/>
        <end position="1137"/>
    </location>
</feature>
<evidence type="ECO:0000259" key="7">
    <source>
        <dbReference type="PROSITE" id="PS50106"/>
    </source>
</evidence>
<dbReference type="Pfam" id="PF00595">
    <property type="entry name" value="PDZ"/>
    <property type="match status" value="1"/>
</dbReference>
<evidence type="ECO:0000256" key="3">
    <source>
        <dbReference type="ARBA" id="ARBA00022490"/>
    </source>
</evidence>
<dbReference type="PANTHER" id="PTHR24217:SF9">
    <property type="entry name" value="SYNAPTOPODIN-2"/>
    <property type="match status" value="1"/>
</dbReference>
<dbReference type="EMBL" id="JAHKSW010000007">
    <property type="protein sequence ID" value="KAG7330145.1"/>
    <property type="molecule type" value="Genomic_DNA"/>
</dbReference>
<comment type="subcellular location">
    <subcellularLocation>
        <location evidence="1">Cytoplasm</location>
    </subcellularLocation>
</comment>
<feature type="domain" description="PDZ" evidence="7">
    <location>
        <begin position="47"/>
        <end position="122"/>
    </location>
</feature>
<comment type="caution">
    <text evidence="8">The sequence shown here is derived from an EMBL/GenBank/DDBJ whole genome shotgun (WGS) entry which is preliminary data.</text>
</comment>
<keyword evidence="3" id="KW-0963">Cytoplasm</keyword>
<feature type="compositionally biased region" description="Polar residues" evidence="6">
    <location>
        <begin position="666"/>
        <end position="676"/>
    </location>
</feature>
<dbReference type="InterPro" id="IPR036034">
    <property type="entry name" value="PDZ_sf"/>
</dbReference>
<feature type="compositionally biased region" description="Basic and acidic residues" evidence="6">
    <location>
        <begin position="364"/>
        <end position="374"/>
    </location>
</feature>
<feature type="region of interest" description="Disordered" evidence="6">
    <location>
        <begin position="286"/>
        <end position="374"/>
    </location>
</feature>
<feature type="region of interest" description="Disordered" evidence="6">
    <location>
        <begin position="764"/>
        <end position="1234"/>
    </location>
</feature>
<comment type="similarity">
    <text evidence="2">Belongs to the myozenin family.</text>
</comment>
<evidence type="ECO:0000256" key="1">
    <source>
        <dbReference type="ARBA" id="ARBA00004496"/>
    </source>
</evidence>
<feature type="compositionally biased region" description="Polar residues" evidence="6">
    <location>
        <begin position="854"/>
        <end position="876"/>
    </location>
</feature>
<sequence length="1792" mass="198889">MTLSGGLDVFLHPPKPLDILSRTQTQSGDRHAWCGMSARDYACVTVRGRAPWGFQLRQSDTEPHSRVQVHQVEEGSHASMAGLCKDDELVSVNGVSCSSLSLAEVIVLIEKATDCLQLLVKRCCLFPQQKSQSVNTTLQASWRELRQSYKSEKVDEAHYGGTNSETERPAGNTMVRTQFCIPAPKDRTGPDNYNASDGSPRIEITPGAVVELQLSLSQTTLEDTGCTSLGSARGVTEDLCHQTNIENDTTTSAQSSPFYIPLHEREPLGQRGVLVSSPSALLGQVEVTIQPSGRDSGTEKVGAGGTEATANEQQDYAEGEGGHTDEEPTSFSVSFGIPSEEEDSESERELNKPNKHRPRHARLRRSESLSEKQVKEAKSKCKRIALLLTAAAPNPNNKGLLMFKKHRQRAKQYTLVSYGTGENEPEFEDEDDEYNDKETHAVEFTVLATSETEIDEDFFTNSSGHKNIVTFDLDTGLLEIERKLYNQEDMNALPETKGKGALMFAQRRQRIDEIAAEHEDMRSKGIPVEGIQEAEEKYQQPNQHSCIQTNDSQNYIDVNVHHQQQHQQYQQYQEQHYQQQQQHQYQEFQQQMQYHQQQHHYQQQQECQQGQQYQSQQCQQQQQVQQYFHNLNGESSHQTNVVQSSVINRSAKPFSVQNRAAAPFSPSANQEQSYYSDGQGEQIASRDERISVPAIKTGILQDTRRKTKAKPMFNFKEPQKVSPNPELLNLLNRNDKRAGFDSGTEEDYLSLGAEACNFLQSTKLKNKTPPPVAPKPHVHPGTPPWSPQPEIASQQFQDAENNIPVTSKDPVPEMESSAIPEEETSRAHATDQNEASTKPHSQVQTEAVNAWGLSETQIQSGQQIDTWHENQSQPQLHSKPEPDVSSWGPSSTQALEQPPVTAWGSAEVPSQVLAQNQSQMQTPWVTQSQVLSEVQPHPAVPAQSQPQPSWVTQSHPQHQPHPQTQISTWGTAPTQSPHQPPWAQSQVPEQASVSTWSQDLNQPQVQPSWAQQQQESQPIPPWTASQQQPQAPWIQPQSQPQPQPSWASQTQQQTLPQPPVNTWNQSQSVAQMQPPWTHQAQPSSQPSAQMQQQQNPWTSVPPQSQPHPAWAPQPQEHPQQIMNSWAPEQNKIQTHWNQPQSPAQAQPPWSHPPQQQTQPQSQSQTVLSTWTPRTQQGRAITMGSTESQKLAQPVKPWSPPQTTQPPPHQVNLNTPRSKVPSHMSGMPGMGSASGMGPAFEMPALRGKGAELFAKRQSRMEKYVVDSSTVQANKALGRSSSLSPPVRLSPLGLGSRSASVSPSPTPSSYTTPFSSYTSHLTERQVLFLEKGRKPPTPWEAASRHPLGLVDEAFAEQDMQHSIASNLRSAAHRKMLPEPPAEWKAKVAYEPPPKIQGWRMNQPSLSFLSPTKSTASAPAAPVPYGSPFRQSQPPRSMTEASLGSSVSGIQYRRPLGQPVYRSTYSNTLRCVSHPHPMSHLPLTPMVYLADPLGPWTSRVTLLSLFLIHIQPKSPTDTSKAQDTMSQHSLMTIRERKMQAAAICREIQGTDGSRMDLGRKANTPKEIMLEELSLASNRGSRLFKMRQKRSEKYTFESIQNASLRMTDGVIPPAPGIETTVNGVGVDQASKTPPNTPDPHTMPNPDCIAPGYGGPMKDVPAEKFNRTAVPKSYFSLWEQALISDPSLADMVHLQMPESEPTPEIPQYKSFNRVATPFGGFGNAPKTPVKSAEVNILPSASTFPPPEDEAGPVPSRPSFNRTALGWVNDSAPLFLASATLEPKSSRLPMFIPESEEL</sequence>
<feature type="region of interest" description="Disordered" evidence="6">
    <location>
        <begin position="1408"/>
        <end position="1443"/>
    </location>
</feature>
<dbReference type="Gene3D" id="2.30.42.10">
    <property type="match status" value="1"/>
</dbReference>
<dbReference type="Proteomes" id="UP000824219">
    <property type="component" value="Linkage Group LG07"/>
</dbReference>
<feature type="compositionally biased region" description="Polar residues" evidence="6">
    <location>
        <begin position="791"/>
        <end position="805"/>
    </location>
</feature>
<dbReference type="OrthoDB" id="6502734at2759"/>
<comment type="similarity">
    <text evidence="5">Belongs to the synaptopodin family.</text>
</comment>
<feature type="compositionally biased region" description="Low complexity" evidence="6">
    <location>
        <begin position="934"/>
        <end position="968"/>
    </location>
</feature>
<dbReference type="PROSITE" id="PS50106">
    <property type="entry name" value="PDZ"/>
    <property type="match status" value="1"/>
</dbReference>
<feature type="compositionally biased region" description="Basic residues" evidence="6">
    <location>
        <begin position="353"/>
        <end position="363"/>
    </location>
</feature>
<dbReference type="Pfam" id="PF05556">
    <property type="entry name" value="Calsarcin"/>
    <property type="match status" value="1"/>
</dbReference>
<dbReference type="InterPro" id="IPR008438">
    <property type="entry name" value="MYOZ"/>
</dbReference>
<keyword evidence="4" id="KW-0597">Phosphoprotein</keyword>
<dbReference type="GO" id="GO:0032233">
    <property type="term" value="P:positive regulation of actin filament bundle assembly"/>
    <property type="evidence" value="ECO:0007669"/>
    <property type="project" value="TreeGrafter"/>
</dbReference>
<dbReference type="SMART" id="SM00228">
    <property type="entry name" value="PDZ"/>
    <property type="match status" value="1"/>
</dbReference>
<evidence type="ECO:0000256" key="6">
    <source>
        <dbReference type="SAM" id="MobiDB-lite"/>
    </source>
</evidence>
<dbReference type="GO" id="GO:0015629">
    <property type="term" value="C:actin cytoskeleton"/>
    <property type="evidence" value="ECO:0007669"/>
    <property type="project" value="TreeGrafter"/>
</dbReference>
<accession>A0A9D3NWL1</accession>
<feature type="compositionally biased region" description="Low complexity" evidence="6">
    <location>
        <begin position="1408"/>
        <end position="1421"/>
    </location>
</feature>
<feature type="compositionally biased region" description="Polar residues" evidence="6">
    <location>
        <begin position="1165"/>
        <end position="1190"/>
    </location>
</feature>
<feature type="compositionally biased region" description="Polar residues" evidence="6">
    <location>
        <begin position="1060"/>
        <end position="1078"/>
    </location>
</feature>
<evidence type="ECO:0000256" key="2">
    <source>
        <dbReference type="ARBA" id="ARBA00009126"/>
    </source>
</evidence>
<evidence type="ECO:0000313" key="9">
    <source>
        <dbReference type="Proteomes" id="UP000824219"/>
    </source>
</evidence>
<feature type="compositionally biased region" description="Low complexity" evidence="6">
    <location>
        <begin position="1138"/>
        <end position="1164"/>
    </location>
</feature>
<feature type="compositionally biased region" description="Pro residues" evidence="6">
    <location>
        <begin position="1196"/>
        <end position="1208"/>
    </location>
</feature>
<dbReference type="GO" id="GO:0030018">
    <property type="term" value="C:Z disc"/>
    <property type="evidence" value="ECO:0007669"/>
    <property type="project" value="InterPro"/>
</dbReference>
<feature type="compositionally biased region" description="Low complexity" evidence="6">
    <location>
        <begin position="1079"/>
        <end position="1094"/>
    </location>
</feature>
<feature type="compositionally biased region" description="Polar residues" evidence="6">
    <location>
        <begin position="1426"/>
        <end position="1443"/>
    </location>
</feature>
<feature type="region of interest" description="Disordered" evidence="6">
    <location>
        <begin position="1275"/>
        <end position="1313"/>
    </location>
</feature>
<dbReference type="GO" id="GO:0005634">
    <property type="term" value="C:nucleus"/>
    <property type="evidence" value="ECO:0007669"/>
    <property type="project" value="TreeGrafter"/>
</dbReference>
<keyword evidence="9" id="KW-1185">Reference proteome</keyword>
<dbReference type="PANTHER" id="PTHR24217">
    <property type="entry name" value="PUTATIVE-RELATED"/>
    <property type="match status" value="1"/>
</dbReference>
<feature type="compositionally biased region" description="Low complexity" evidence="6">
    <location>
        <begin position="1002"/>
        <end position="1017"/>
    </location>
</feature>
<evidence type="ECO:0000313" key="8">
    <source>
        <dbReference type="EMBL" id="KAG7330145.1"/>
    </source>
</evidence>
<feature type="region of interest" description="Disordered" evidence="6">
    <location>
        <begin position="661"/>
        <end position="690"/>
    </location>
</feature>
<gene>
    <name evidence="8" type="ORF">KOW79_006367</name>
</gene>
<name>A0A9D3NWL1_9TELE</name>
<feature type="compositionally biased region" description="Polar residues" evidence="6">
    <location>
        <begin position="969"/>
        <end position="1001"/>
    </location>
</feature>
<feature type="compositionally biased region" description="Low complexity" evidence="6">
    <location>
        <begin position="1025"/>
        <end position="1055"/>
    </location>
</feature>
<dbReference type="InterPro" id="IPR001478">
    <property type="entry name" value="PDZ"/>
</dbReference>
<proteinExistence type="inferred from homology"/>
<feature type="compositionally biased region" description="Polar residues" evidence="6">
    <location>
        <begin position="832"/>
        <end position="847"/>
    </location>
</feature>
<protein>
    <recommendedName>
        <fullName evidence="7">PDZ domain-containing protein</fullName>
    </recommendedName>
</protein>
<organism evidence="8 9">
    <name type="scientific">Hemibagrus wyckioides</name>
    <dbReference type="NCBI Taxonomy" id="337641"/>
    <lineage>
        <taxon>Eukaryota</taxon>
        <taxon>Metazoa</taxon>
        <taxon>Chordata</taxon>
        <taxon>Craniata</taxon>
        <taxon>Vertebrata</taxon>
        <taxon>Euteleostomi</taxon>
        <taxon>Actinopterygii</taxon>
        <taxon>Neopterygii</taxon>
        <taxon>Teleostei</taxon>
        <taxon>Ostariophysi</taxon>
        <taxon>Siluriformes</taxon>
        <taxon>Bagridae</taxon>
        <taxon>Hemibagrus</taxon>
    </lineage>
</organism>
<feature type="compositionally biased region" description="Polar residues" evidence="6">
    <location>
        <begin position="912"/>
        <end position="932"/>
    </location>
</feature>